<keyword evidence="5 12" id="KW-0418">Kinase</keyword>
<dbReference type="EC" id="2.7.11.1" evidence="1"/>
<dbReference type="InterPro" id="IPR000719">
    <property type="entry name" value="Prot_kinase_dom"/>
</dbReference>
<dbReference type="AlphaFoldDB" id="A0A2G5BHN3"/>
<evidence type="ECO:0000256" key="4">
    <source>
        <dbReference type="ARBA" id="ARBA00022741"/>
    </source>
</evidence>
<dbReference type="Gene3D" id="1.10.510.10">
    <property type="entry name" value="Transferase(Phosphotransferase) domain 1"/>
    <property type="match status" value="2"/>
</dbReference>
<comment type="catalytic activity">
    <reaction evidence="7">
        <text>L-threonyl-[protein] + ATP = O-phospho-L-threonyl-[protein] + ADP + H(+)</text>
        <dbReference type="Rhea" id="RHEA:46608"/>
        <dbReference type="Rhea" id="RHEA-COMP:11060"/>
        <dbReference type="Rhea" id="RHEA-COMP:11605"/>
        <dbReference type="ChEBI" id="CHEBI:15378"/>
        <dbReference type="ChEBI" id="CHEBI:30013"/>
        <dbReference type="ChEBI" id="CHEBI:30616"/>
        <dbReference type="ChEBI" id="CHEBI:61977"/>
        <dbReference type="ChEBI" id="CHEBI:456216"/>
        <dbReference type="EC" id="2.7.11.1"/>
    </reaction>
</comment>
<evidence type="ECO:0000313" key="13">
    <source>
        <dbReference type="Proteomes" id="UP000242474"/>
    </source>
</evidence>
<dbReference type="PANTHER" id="PTHR45998:SF2">
    <property type="entry name" value="SERINE_THREONINE-PROTEIN KINASE 16"/>
    <property type="match status" value="1"/>
</dbReference>
<dbReference type="PROSITE" id="PS00107">
    <property type="entry name" value="PROTEIN_KINASE_ATP"/>
    <property type="match status" value="1"/>
</dbReference>
<organism evidence="12 13">
    <name type="scientific">Coemansia reversa (strain ATCC 12441 / NRRL 1564)</name>
    <dbReference type="NCBI Taxonomy" id="763665"/>
    <lineage>
        <taxon>Eukaryota</taxon>
        <taxon>Fungi</taxon>
        <taxon>Fungi incertae sedis</taxon>
        <taxon>Zoopagomycota</taxon>
        <taxon>Kickxellomycotina</taxon>
        <taxon>Kickxellomycetes</taxon>
        <taxon>Kickxellales</taxon>
        <taxon>Kickxellaceae</taxon>
        <taxon>Coemansia</taxon>
    </lineage>
</organism>
<dbReference type="GO" id="GO:0004674">
    <property type="term" value="F:protein serine/threonine kinase activity"/>
    <property type="evidence" value="ECO:0007669"/>
    <property type="project" value="UniProtKB-KW"/>
</dbReference>
<keyword evidence="13" id="KW-1185">Reference proteome</keyword>
<evidence type="ECO:0000256" key="8">
    <source>
        <dbReference type="ARBA" id="ARBA00048679"/>
    </source>
</evidence>
<evidence type="ECO:0000313" key="12">
    <source>
        <dbReference type="EMBL" id="PIA18519.1"/>
    </source>
</evidence>
<evidence type="ECO:0000259" key="11">
    <source>
        <dbReference type="PROSITE" id="PS50011"/>
    </source>
</evidence>
<dbReference type="InterPro" id="IPR011009">
    <property type="entry name" value="Kinase-like_dom_sf"/>
</dbReference>
<keyword evidence="3" id="KW-0808">Transferase</keyword>
<dbReference type="Proteomes" id="UP000242474">
    <property type="component" value="Unassembled WGS sequence"/>
</dbReference>
<dbReference type="GO" id="GO:0005524">
    <property type="term" value="F:ATP binding"/>
    <property type="evidence" value="ECO:0007669"/>
    <property type="project" value="UniProtKB-UniRule"/>
</dbReference>
<evidence type="ECO:0000256" key="6">
    <source>
        <dbReference type="ARBA" id="ARBA00022840"/>
    </source>
</evidence>
<dbReference type="SUPFAM" id="SSF56112">
    <property type="entry name" value="Protein kinase-like (PK-like)"/>
    <property type="match status" value="1"/>
</dbReference>
<dbReference type="OrthoDB" id="248923at2759"/>
<evidence type="ECO:0000256" key="2">
    <source>
        <dbReference type="ARBA" id="ARBA00022527"/>
    </source>
</evidence>
<evidence type="ECO:0000256" key="5">
    <source>
        <dbReference type="ARBA" id="ARBA00022777"/>
    </source>
</evidence>
<reference evidence="12 13" key="1">
    <citation type="journal article" date="2015" name="Genome Biol. Evol.">
        <title>Phylogenomic analyses indicate that early fungi evolved digesting cell walls of algal ancestors of land plants.</title>
        <authorList>
            <person name="Chang Y."/>
            <person name="Wang S."/>
            <person name="Sekimoto S."/>
            <person name="Aerts A.L."/>
            <person name="Choi C."/>
            <person name="Clum A."/>
            <person name="LaButti K.M."/>
            <person name="Lindquist E.A."/>
            <person name="Yee Ngan C."/>
            <person name="Ohm R.A."/>
            <person name="Salamov A.A."/>
            <person name="Grigoriev I.V."/>
            <person name="Spatafora J.W."/>
            <person name="Berbee M.L."/>
        </authorList>
    </citation>
    <scope>NUCLEOTIDE SEQUENCE [LARGE SCALE GENOMIC DNA]</scope>
    <source>
        <strain evidence="12 13">NRRL 1564</strain>
    </source>
</reference>
<dbReference type="PANTHER" id="PTHR45998">
    <property type="entry name" value="SERINE/THREONINE-PROTEIN KINASE 16"/>
    <property type="match status" value="1"/>
</dbReference>
<dbReference type="PROSITE" id="PS50011">
    <property type="entry name" value="PROTEIN_KINASE_DOM"/>
    <property type="match status" value="1"/>
</dbReference>
<accession>A0A2G5BHN3</accession>
<evidence type="ECO:0000256" key="7">
    <source>
        <dbReference type="ARBA" id="ARBA00047899"/>
    </source>
</evidence>
<keyword evidence="4 9" id="KW-0547">Nucleotide-binding</keyword>
<dbReference type="SMART" id="SM00220">
    <property type="entry name" value="S_TKc"/>
    <property type="match status" value="1"/>
</dbReference>
<comment type="similarity">
    <text evidence="10">Belongs to the protein kinase superfamily.</text>
</comment>
<evidence type="ECO:0000256" key="1">
    <source>
        <dbReference type="ARBA" id="ARBA00012513"/>
    </source>
</evidence>
<feature type="domain" description="Protein kinase" evidence="11">
    <location>
        <begin position="43"/>
        <end position="400"/>
    </location>
</feature>
<proteinExistence type="inferred from homology"/>
<evidence type="ECO:0000256" key="3">
    <source>
        <dbReference type="ARBA" id="ARBA00022679"/>
    </source>
</evidence>
<keyword evidence="6 9" id="KW-0067">ATP-binding</keyword>
<keyword evidence="2 10" id="KW-0723">Serine/threonine-protein kinase</keyword>
<dbReference type="InterPro" id="IPR052239">
    <property type="entry name" value="Ser/Thr-specific_kinases"/>
</dbReference>
<dbReference type="InterPro" id="IPR008271">
    <property type="entry name" value="Ser/Thr_kinase_AS"/>
</dbReference>
<dbReference type="EMBL" id="KZ303489">
    <property type="protein sequence ID" value="PIA18519.1"/>
    <property type="molecule type" value="Genomic_DNA"/>
</dbReference>
<dbReference type="GO" id="GO:0005794">
    <property type="term" value="C:Golgi apparatus"/>
    <property type="evidence" value="ECO:0007669"/>
    <property type="project" value="TreeGrafter"/>
</dbReference>
<dbReference type="PROSITE" id="PS00108">
    <property type="entry name" value="PROTEIN_KINASE_ST"/>
    <property type="match status" value="1"/>
</dbReference>
<evidence type="ECO:0000256" key="9">
    <source>
        <dbReference type="PROSITE-ProRule" id="PRU10141"/>
    </source>
</evidence>
<dbReference type="Pfam" id="PF00069">
    <property type="entry name" value="Pkinase"/>
    <property type="match status" value="2"/>
</dbReference>
<dbReference type="STRING" id="763665.A0A2G5BHN3"/>
<comment type="catalytic activity">
    <reaction evidence="8">
        <text>L-seryl-[protein] + ATP = O-phospho-L-seryl-[protein] + ADP + H(+)</text>
        <dbReference type="Rhea" id="RHEA:17989"/>
        <dbReference type="Rhea" id="RHEA-COMP:9863"/>
        <dbReference type="Rhea" id="RHEA-COMP:11604"/>
        <dbReference type="ChEBI" id="CHEBI:15378"/>
        <dbReference type="ChEBI" id="CHEBI:29999"/>
        <dbReference type="ChEBI" id="CHEBI:30616"/>
        <dbReference type="ChEBI" id="CHEBI:83421"/>
        <dbReference type="ChEBI" id="CHEBI:456216"/>
        <dbReference type="EC" id="2.7.11.1"/>
    </reaction>
</comment>
<gene>
    <name evidence="12" type="ORF">COEREDRAFT_79579</name>
</gene>
<name>A0A2G5BHN3_COERN</name>
<feature type="binding site" evidence="9">
    <location>
        <position position="72"/>
    </location>
    <ligand>
        <name>ATP</name>
        <dbReference type="ChEBI" id="CHEBI:30616"/>
    </ligand>
</feature>
<protein>
    <recommendedName>
        <fullName evidence="1">non-specific serine/threonine protein kinase</fullName>
        <ecNumber evidence="1">2.7.11.1</ecNumber>
    </recommendedName>
</protein>
<dbReference type="InterPro" id="IPR017441">
    <property type="entry name" value="Protein_kinase_ATP_BS"/>
</dbReference>
<evidence type="ECO:0000256" key="10">
    <source>
        <dbReference type="RuleBase" id="RU000304"/>
    </source>
</evidence>
<sequence length="400" mass="44873">MSGFFISTILDMATAVYDTSTSFCCGSSTILSHKPVIIGTRQYRILRQLGEGGFSHVLLVEDVESGLQYAMKKIICHKGTDAQTMAQREIEACRRFKHTNIIPLIDYTIDNNSLSDASIAYMLFPVYKRGNLFDLTMHNEETGQRLEEDFIINIFKGICNAVAYLHNYGSSDKPITDIEGDINRASSLREIDLRESEDQQTRILQSTISPKDTALSKTSYNGYEQISQTSTEDNLQANNPIELSSYAHRDIKLANVMLLDDGKTPILMDFGSIRPGRIIANSRSDALHIQDDASENCTMSYRAPELFDIQSGAIFDERTDIWSLGCLLFALAYNYTPFEDPQMGPGASIALAAINGKYSYPIPNPYSDRIRQLVDFMLEPDPKRRPFISQVIALTNSLYP</sequence>